<evidence type="ECO:0000256" key="4">
    <source>
        <dbReference type="SAM" id="MobiDB-lite"/>
    </source>
</evidence>
<dbReference type="InterPro" id="IPR024930">
    <property type="entry name" value="Skp_dom_sf"/>
</dbReference>
<dbReference type="InterPro" id="IPR005632">
    <property type="entry name" value="Chaperone_Skp"/>
</dbReference>
<evidence type="ECO:0000256" key="5">
    <source>
        <dbReference type="SAM" id="SignalP"/>
    </source>
</evidence>
<dbReference type="PANTHER" id="PTHR35089">
    <property type="entry name" value="CHAPERONE PROTEIN SKP"/>
    <property type="match status" value="1"/>
</dbReference>
<organism evidence="6 7">
    <name type="scientific">Adhaeribacter soli</name>
    <dbReference type="NCBI Taxonomy" id="2607655"/>
    <lineage>
        <taxon>Bacteria</taxon>
        <taxon>Pseudomonadati</taxon>
        <taxon>Bacteroidota</taxon>
        <taxon>Cytophagia</taxon>
        <taxon>Cytophagales</taxon>
        <taxon>Hymenobacteraceae</taxon>
        <taxon>Adhaeribacter</taxon>
    </lineage>
</organism>
<proteinExistence type="inferred from homology"/>
<dbReference type="GO" id="GO:0050821">
    <property type="term" value="P:protein stabilization"/>
    <property type="evidence" value="ECO:0007669"/>
    <property type="project" value="TreeGrafter"/>
</dbReference>
<evidence type="ECO:0000256" key="1">
    <source>
        <dbReference type="ARBA" id="ARBA00009091"/>
    </source>
</evidence>
<feature type="compositionally biased region" description="Polar residues" evidence="4">
    <location>
        <begin position="217"/>
        <end position="226"/>
    </location>
</feature>
<dbReference type="Gene3D" id="3.30.910.20">
    <property type="entry name" value="Skp domain"/>
    <property type="match status" value="1"/>
</dbReference>
<feature type="chain" id="PRO_5024861237" evidence="5">
    <location>
        <begin position="21"/>
        <end position="226"/>
    </location>
</feature>
<comment type="similarity">
    <text evidence="1">Belongs to the Skp family.</text>
</comment>
<gene>
    <name evidence="6" type="ORF">F0P94_17875</name>
</gene>
<feature type="coiled-coil region" evidence="3">
    <location>
        <begin position="49"/>
        <end position="102"/>
    </location>
</feature>
<evidence type="ECO:0000313" key="6">
    <source>
        <dbReference type="EMBL" id="KAA9325454.1"/>
    </source>
</evidence>
<keyword evidence="3" id="KW-0175">Coiled coil</keyword>
<evidence type="ECO:0000313" key="7">
    <source>
        <dbReference type="Proteomes" id="UP000326570"/>
    </source>
</evidence>
<dbReference type="PANTHER" id="PTHR35089:SF1">
    <property type="entry name" value="CHAPERONE PROTEIN SKP"/>
    <property type="match status" value="1"/>
</dbReference>
<dbReference type="SMART" id="SM00935">
    <property type="entry name" value="OmpH"/>
    <property type="match status" value="1"/>
</dbReference>
<feature type="signal peptide" evidence="5">
    <location>
        <begin position="1"/>
        <end position="20"/>
    </location>
</feature>
<sequence>MKKILGILFVLLLAAPAAFAQKFGYIDSEFILSKMPAYASAKQEADQFSANWQKEADGLFQEAEKLRKKFQAEEVLLTDEMKKKRLAEIEAKEKEARDFQKKVFGFEGLLFKKRAELIRPVQDNLFEAVEKVSKKKGLQIMFDKSGDLTMIYTNPVHDYTEFVLEELGLASPEKNTPGARPAGALKEDPSDLPSRAIEGIQDEENSEQKTPVRKAPAQNTKSKTKK</sequence>
<keyword evidence="7" id="KW-1185">Reference proteome</keyword>
<dbReference type="SUPFAM" id="SSF111384">
    <property type="entry name" value="OmpH-like"/>
    <property type="match status" value="1"/>
</dbReference>
<evidence type="ECO:0000256" key="2">
    <source>
        <dbReference type="ARBA" id="ARBA00022729"/>
    </source>
</evidence>
<dbReference type="Proteomes" id="UP000326570">
    <property type="component" value="Unassembled WGS sequence"/>
</dbReference>
<dbReference type="Pfam" id="PF03938">
    <property type="entry name" value="OmpH"/>
    <property type="match status" value="1"/>
</dbReference>
<feature type="region of interest" description="Disordered" evidence="4">
    <location>
        <begin position="171"/>
        <end position="226"/>
    </location>
</feature>
<dbReference type="RefSeq" id="WP_150905607.1">
    <property type="nucleotide sequence ID" value="NZ_VTWT01000012.1"/>
</dbReference>
<dbReference type="AlphaFoldDB" id="A0A5N1ILE2"/>
<accession>A0A5N1ILE2</accession>
<evidence type="ECO:0000256" key="3">
    <source>
        <dbReference type="SAM" id="Coils"/>
    </source>
</evidence>
<name>A0A5N1ILE2_9BACT</name>
<dbReference type="GO" id="GO:0005829">
    <property type="term" value="C:cytosol"/>
    <property type="evidence" value="ECO:0007669"/>
    <property type="project" value="TreeGrafter"/>
</dbReference>
<dbReference type="EMBL" id="VTWT01000012">
    <property type="protein sequence ID" value="KAA9325454.1"/>
    <property type="molecule type" value="Genomic_DNA"/>
</dbReference>
<protein>
    <submittedName>
        <fullName evidence="6">OmpH family outer membrane protein</fullName>
    </submittedName>
</protein>
<comment type="caution">
    <text evidence="6">The sequence shown here is derived from an EMBL/GenBank/DDBJ whole genome shotgun (WGS) entry which is preliminary data.</text>
</comment>
<reference evidence="6 7" key="1">
    <citation type="submission" date="2019-09" db="EMBL/GenBank/DDBJ databases">
        <title>Genome sequence of Adhaeribacter sp. M2.</title>
        <authorList>
            <person name="Srinivasan S."/>
        </authorList>
    </citation>
    <scope>NUCLEOTIDE SEQUENCE [LARGE SCALE GENOMIC DNA]</scope>
    <source>
        <strain evidence="6 7">M2</strain>
    </source>
</reference>
<dbReference type="GO" id="GO:0051082">
    <property type="term" value="F:unfolded protein binding"/>
    <property type="evidence" value="ECO:0007669"/>
    <property type="project" value="InterPro"/>
</dbReference>
<keyword evidence="2 5" id="KW-0732">Signal</keyword>